<feature type="domain" description="T4 RNA ligase 1-like N-terminal" evidence="1">
    <location>
        <begin position="78"/>
        <end position="200"/>
    </location>
</feature>
<comment type="caution">
    <text evidence="2">The sequence shown here is derived from an EMBL/GenBank/DDBJ whole genome shotgun (WGS) entry which is preliminary data.</text>
</comment>
<evidence type="ECO:0000313" key="3">
    <source>
        <dbReference type="Proteomes" id="UP000265768"/>
    </source>
</evidence>
<sequence length="417" mass="45700">MRRALPAMPPPARSPRVPDETRWQMPKLDELCGGDLVEAMVREGMIARRAHPSLPLDIYCYTPRCQAEGVWNAATRACRGLVVDRDSGQVVARPFPKFFTWGQPQVPTGLTGPVTVADKVDGSLGILVLADGHDPFLATKASFTSAQAAHATAVYRARYHGAWTPRPGLTYLFEIVYPGNRIVVDYGARDDLILLGAVDIATGRSVPLPDLIGDWPGPAAELFGHASLQEALAAPPRPNREGLVVHFTDSDERIKIKQEDYVRLHRLRALAGPRTVWAHVAVQECRAIAERDGAPALAARLKKIPPDTVRQIVNEPGMLTRLLRDLADPGLTAQVETLARNLREQAAHWQSTHRHAFARLNLKDVAERHGRAAAARIVLAEADAALDRQALFDLLAGRDITAHAWRAVYPSPGEDDT</sequence>
<reference evidence="2 3" key="1">
    <citation type="submission" date="2018-09" db="EMBL/GenBank/DDBJ databases">
        <title>YIM 75507 draft genome.</title>
        <authorList>
            <person name="Tang S."/>
            <person name="Feng Y."/>
        </authorList>
    </citation>
    <scope>NUCLEOTIDE SEQUENCE [LARGE SCALE GENOMIC DNA]</scope>
    <source>
        <strain evidence="2 3">YIM 75507</strain>
    </source>
</reference>
<evidence type="ECO:0000313" key="2">
    <source>
        <dbReference type="EMBL" id="RJL23283.1"/>
    </source>
</evidence>
<dbReference type="GO" id="GO:0016874">
    <property type="term" value="F:ligase activity"/>
    <property type="evidence" value="ECO:0007669"/>
    <property type="project" value="UniProtKB-KW"/>
</dbReference>
<gene>
    <name evidence="2" type="ORF">D5H75_33520</name>
</gene>
<dbReference type="Pfam" id="PF09511">
    <property type="entry name" value="RNA_lig_T4_1"/>
    <property type="match status" value="1"/>
</dbReference>
<proteinExistence type="predicted"/>
<dbReference type="Proteomes" id="UP000265768">
    <property type="component" value="Unassembled WGS sequence"/>
</dbReference>
<name>A0A3A4ACK3_9ACTN</name>
<organism evidence="2 3">
    <name type="scientific">Bailinhaonella thermotolerans</name>
    <dbReference type="NCBI Taxonomy" id="1070861"/>
    <lineage>
        <taxon>Bacteria</taxon>
        <taxon>Bacillati</taxon>
        <taxon>Actinomycetota</taxon>
        <taxon>Actinomycetes</taxon>
        <taxon>Streptosporangiales</taxon>
        <taxon>Streptosporangiaceae</taxon>
        <taxon>Bailinhaonella</taxon>
    </lineage>
</organism>
<keyword evidence="2" id="KW-0436">Ligase</keyword>
<keyword evidence="3" id="KW-1185">Reference proteome</keyword>
<dbReference type="EMBL" id="QZEY01000019">
    <property type="protein sequence ID" value="RJL23283.1"/>
    <property type="molecule type" value="Genomic_DNA"/>
</dbReference>
<accession>A0A3A4ACK3</accession>
<dbReference type="InterPro" id="IPR019039">
    <property type="entry name" value="T4-Rnl1-like_N"/>
</dbReference>
<dbReference type="AlphaFoldDB" id="A0A3A4ACK3"/>
<protein>
    <submittedName>
        <fullName evidence="2">2'-5' RNA ligase</fullName>
    </submittedName>
</protein>
<evidence type="ECO:0000259" key="1">
    <source>
        <dbReference type="Pfam" id="PF09511"/>
    </source>
</evidence>